<dbReference type="SUPFAM" id="SSF63712">
    <property type="entry name" value="Nicotinic receptor ligand binding domain-like"/>
    <property type="match status" value="1"/>
</dbReference>
<dbReference type="PRINTS" id="PR00252">
    <property type="entry name" value="NRIONCHANNEL"/>
</dbReference>
<dbReference type="InterPro" id="IPR006202">
    <property type="entry name" value="Neur_chan_lig-bd"/>
</dbReference>
<dbReference type="GO" id="GO:0016020">
    <property type="term" value="C:membrane"/>
    <property type="evidence" value="ECO:0007669"/>
    <property type="project" value="InterPro"/>
</dbReference>
<protein>
    <submittedName>
        <fullName evidence="2">Neuronal acetylcholine receptor subunit alpha-7-like</fullName>
    </submittedName>
</protein>
<dbReference type="InterPro" id="IPR036734">
    <property type="entry name" value="Neur_chan_lig-bd_sf"/>
</dbReference>
<dbReference type="CDD" id="cd18989">
    <property type="entry name" value="LGIC_ECD_cation"/>
    <property type="match status" value="1"/>
</dbReference>
<dbReference type="InterPro" id="IPR006201">
    <property type="entry name" value="Neur_channel"/>
</dbReference>
<dbReference type="Proteomes" id="UP001162480">
    <property type="component" value="Chromosome 21"/>
</dbReference>
<feature type="domain" description="Neurotransmitter-gated ion-channel ligand-binding" evidence="1">
    <location>
        <begin position="44"/>
        <end position="222"/>
    </location>
</feature>
<dbReference type="EMBL" id="OX597834">
    <property type="protein sequence ID" value="CAI9738548.1"/>
    <property type="molecule type" value="Genomic_DNA"/>
</dbReference>
<dbReference type="Pfam" id="PF02931">
    <property type="entry name" value="Neur_chan_LBD"/>
    <property type="match status" value="1"/>
</dbReference>
<sequence>MAIFTLRIFTFGAVSLFVFGFLPHRVLTEWLKTKPNLTLIETEGHLYHTLLTNYNRHVRPSVNGPVLVNLQLSPHTVDLDEHSMTFKIHGYLTKTWDDARFHWKPSEYNNQENIRIPVQNIWYPDIVLYNFVEQAVPSTANDDVLVLNSGSVFYMHRLVETAVCVPDMSKFPFDTQTCNLIYGSMVYNGLEVNISSHFSSLVTSDYVPNNKWELVSAETEESPSCWRVCCKYI</sequence>
<dbReference type="AlphaFoldDB" id="A0AA36FLQ4"/>
<evidence type="ECO:0000313" key="3">
    <source>
        <dbReference type="Proteomes" id="UP001162480"/>
    </source>
</evidence>
<name>A0AA36FLQ4_OCTVU</name>
<dbReference type="PANTHER" id="PTHR18945">
    <property type="entry name" value="NEUROTRANSMITTER GATED ION CHANNEL"/>
    <property type="match status" value="1"/>
</dbReference>
<proteinExistence type="predicted"/>
<dbReference type="Gene3D" id="2.70.170.10">
    <property type="entry name" value="Neurotransmitter-gated ion-channel ligand-binding domain"/>
    <property type="match status" value="1"/>
</dbReference>
<organism evidence="2 3">
    <name type="scientific">Octopus vulgaris</name>
    <name type="common">Common octopus</name>
    <dbReference type="NCBI Taxonomy" id="6645"/>
    <lineage>
        <taxon>Eukaryota</taxon>
        <taxon>Metazoa</taxon>
        <taxon>Spiralia</taxon>
        <taxon>Lophotrochozoa</taxon>
        <taxon>Mollusca</taxon>
        <taxon>Cephalopoda</taxon>
        <taxon>Coleoidea</taxon>
        <taxon>Octopodiformes</taxon>
        <taxon>Octopoda</taxon>
        <taxon>Incirrata</taxon>
        <taxon>Octopodidae</taxon>
        <taxon>Octopus</taxon>
    </lineage>
</organism>
<dbReference type="GO" id="GO:0004888">
    <property type="term" value="F:transmembrane signaling receptor activity"/>
    <property type="evidence" value="ECO:0007669"/>
    <property type="project" value="InterPro"/>
</dbReference>
<dbReference type="GO" id="GO:0005230">
    <property type="term" value="F:extracellular ligand-gated monoatomic ion channel activity"/>
    <property type="evidence" value="ECO:0007669"/>
    <property type="project" value="InterPro"/>
</dbReference>
<evidence type="ECO:0000259" key="1">
    <source>
        <dbReference type="Pfam" id="PF02931"/>
    </source>
</evidence>
<evidence type="ECO:0000313" key="2">
    <source>
        <dbReference type="EMBL" id="CAI9738548.1"/>
    </source>
</evidence>
<accession>A0AA36FLQ4</accession>
<keyword evidence="3" id="KW-1185">Reference proteome</keyword>
<dbReference type="FunFam" id="2.70.170.10:FF:000028">
    <property type="entry name" value="AcetylCholine Receptor"/>
    <property type="match status" value="1"/>
</dbReference>
<reference evidence="2" key="1">
    <citation type="submission" date="2023-08" db="EMBL/GenBank/DDBJ databases">
        <authorList>
            <person name="Alioto T."/>
            <person name="Alioto T."/>
            <person name="Gomez Garrido J."/>
        </authorList>
    </citation>
    <scope>NUCLEOTIDE SEQUENCE</scope>
</reference>
<gene>
    <name evidence="2" type="ORF">OCTVUL_1B030875</name>
</gene>